<dbReference type="InterPro" id="IPR058637">
    <property type="entry name" value="YknX-like_C"/>
</dbReference>
<dbReference type="Pfam" id="PF25989">
    <property type="entry name" value="YknX_C"/>
    <property type="match status" value="1"/>
</dbReference>
<dbReference type="NCBIfam" id="TIGR01730">
    <property type="entry name" value="RND_mfp"/>
    <property type="match status" value="1"/>
</dbReference>
<dbReference type="InterPro" id="IPR006143">
    <property type="entry name" value="RND_pump_MFP"/>
</dbReference>
<dbReference type="InterPro" id="IPR058792">
    <property type="entry name" value="Beta-barrel_RND_2"/>
</dbReference>
<comment type="similarity">
    <text evidence="1">Belongs to the membrane fusion protein (MFP) (TC 8.A.1) family.</text>
</comment>
<proteinExistence type="inferred from homology"/>
<gene>
    <name evidence="6" type="ORF">A2Y62_01940</name>
</gene>
<dbReference type="Gene3D" id="2.40.30.170">
    <property type="match status" value="1"/>
</dbReference>
<dbReference type="Pfam" id="PF25954">
    <property type="entry name" value="Beta-barrel_RND_2"/>
    <property type="match status" value="1"/>
</dbReference>
<dbReference type="Gene3D" id="1.10.287.470">
    <property type="entry name" value="Helix hairpin bin"/>
    <property type="match status" value="1"/>
</dbReference>
<dbReference type="PROSITE" id="PS51257">
    <property type="entry name" value="PROKAR_LIPOPROTEIN"/>
    <property type="match status" value="1"/>
</dbReference>
<evidence type="ECO:0000313" key="6">
    <source>
        <dbReference type="EMBL" id="OGF63632.1"/>
    </source>
</evidence>
<feature type="domain" description="YknX-like C-terminal permuted SH3-like" evidence="5">
    <location>
        <begin position="301"/>
        <end position="365"/>
    </location>
</feature>
<feature type="transmembrane region" description="Helical" evidence="2">
    <location>
        <begin position="5"/>
        <end position="24"/>
    </location>
</feature>
<dbReference type="Proteomes" id="UP000178943">
    <property type="component" value="Unassembled WGS sequence"/>
</dbReference>
<keyword evidence="2" id="KW-0472">Membrane</keyword>
<keyword evidence="2" id="KW-0812">Transmembrane</keyword>
<dbReference type="GO" id="GO:0015562">
    <property type="term" value="F:efflux transmembrane transporter activity"/>
    <property type="evidence" value="ECO:0007669"/>
    <property type="project" value="TreeGrafter"/>
</dbReference>
<evidence type="ECO:0000259" key="4">
    <source>
        <dbReference type="Pfam" id="PF25954"/>
    </source>
</evidence>
<sequence length="366" mass="39905">MNKVLIRIVFMISIFIGIMILAVGCGSNAENKAAGNNEMHKVQDEQKVKTALVEIEDFQPMLQATGTLVPRRYAELKALVGGEITSLPVDIGTKVQKGQLLFEIRKVNYELDLEQADANLARAQVIVADREREKNRIENLFKEGSATEQMRDQTITGYEEALAAQKQAQAARDRVAQMLTDCSATAPYNGVVTARHLQQGEYVNSADPVMEIMDLSILNAEMEIPEPYTGKINTGLAVTVSFLSDFEPVEGKVIAVNPKIDTMNRTFLVKVAVDNSNGRLHAGLFCTATFALPAEKDNPSVPAESIVRDEGRSYVWVIADGKAHSREVKEGVRLNGRVMILSGLQAGEKVVVSGGGGLTEGTEIKE</sequence>
<organism evidence="6 7">
    <name type="scientific">Candidatus Fischerbacteria bacterium RBG_13_37_8</name>
    <dbReference type="NCBI Taxonomy" id="1817863"/>
    <lineage>
        <taxon>Bacteria</taxon>
        <taxon>Candidatus Fischeribacteriota</taxon>
    </lineage>
</organism>
<protein>
    <submittedName>
        <fullName evidence="6">Uncharacterized protein</fullName>
    </submittedName>
</protein>
<dbReference type="AlphaFoldDB" id="A0A1F5VJM6"/>
<feature type="domain" description="CusB-like beta-barrel" evidence="4">
    <location>
        <begin position="221"/>
        <end position="291"/>
    </location>
</feature>
<evidence type="ECO:0000256" key="1">
    <source>
        <dbReference type="ARBA" id="ARBA00009477"/>
    </source>
</evidence>
<dbReference type="Gene3D" id="2.40.50.100">
    <property type="match status" value="1"/>
</dbReference>
<dbReference type="PANTHER" id="PTHR30469:SF15">
    <property type="entry name" value="HLYD FAMILY OF SECRETION PROTEINS"/>
    <property type="match status" value="1"/>
</dbReference>
<dbReference type="GO" id="GO:1990281">
    <property type="term" value="C:efflux pump complex"/>
    <property type="evidence" value="ECO:0007669"/>
    <property type="project" value="TreeGrafter"/>
</dbReference>
<dbReference type="Gene3D" id="2.40.420.20">
    <property type="match status" value="1"/>
</dbReference>
<dbReference type="InterPro" id="IPR058625">
    <property type="entry name" value="MdtA-like_BSH"/>
</dbReference>
<evidence type="ECO:0000259" key="5">
    <source>
        <dbReference type="Pfam" id="PF25989"/>
    </source>
</evidence>
<evidence type="ECO:0000256" key="2">
    <source>
        <dbReference type="SAM" id="Phobius"/>
    </source>
</evidence>
<dbReference type="EMBL" id="MFGW01000157">
    <property type="protein sequence ID" value="OGF63632.1"/>
    <property type="molecule type" value="Genomic_DNA"/>
</dbReference>
<name>A0A1F5VJM6_9BACT</name>
<dbReference type="STRING" id="1817863.A2Y62_01940"/>
<reference evidence="6 7" key="1">
    <citation type="journal article" date="2016" name="Nat. Commun.">
        <title>Thousands of microbial genomes shed light on interconnected biogeochemical processes in an aquifer system.</title>
        <authorList>
            <person name="Anantharaman K."/>
            <person name="Brown C.T."/>
            <person name="Hug L.A."/>
            <person name="Sharon I."/>
            <person name="Castelle C.J."/>
            <person name="Probst A.J."/>
            <person name="Thomas B.C."/>
            <person name="Singh A."/>
            <person name="Wilkins M.J."/>
            <person name="Karaoz U."/>
            <person name="Brodie E.L."/>
            <person name="Williams K.H."/>
            <person name="Hubbard S.S."/>
            <person name="Banfield J.F."/>
        </authorList>
    </citation>
    <scope>NUCLEOTIDE SEQUENCE [LARGE SCALE GENOMIC DNA]</scope>
</reference>
<accession>A0A1F5VJM6</accession>
<dbReference type="Pfam" id="PF25917">
    <property type="entry name" value="BSH_RND"/>
    <property type="match status" value="1"/>
</dbReference>
<keyword evidence="2" id="KW-1133">Transmembrane helix</keyword>
<feature type="domain" description="Multidrug resistance protein MdtA-like barrel-sandwich hybrid" evidence="3">
    <location>
        <begin position="73"/>
        <end position="211"/>
    </location>
</feature>
<evidence type="ECO:0000259" key="3">
    <source>
        <dbReference type="Pfam" id="PF25917"/>
    </source>
</evidence>
<dbReference type="SUPFAM" id="SSF111369">
    <property type="entry name" value="HlyD-like secretion proteins"/>
    <property type="match status" value="1"/>
</dbReference>
<comment type="caution">
    <text evidence="6">The sequence shown here is derived from an EMBL/GenBank/DDBJ whole genome shotgun (WGS) entry which is preliminary data.</text>
</comment>
<dbReference type="PANTHER" id="PTHR30469">
    <property type="entry name" value="MULTIDRUG RESISTANCE PROTEIN MDTA"/>
    <property type="match status" value="1"/>
</dbReference>
<evidence type="ECO:0000313" key="7">
    <source>
        <dbReference type="Proteomes" id="UP000178943"/>
    </source>
</evidence>